<dbReference type="Gene3D" id="2.60.120.10">
    <property type="entry name" value="Jelly Rolls"/>
    <property type="match status" value="1"/>
</dbReference>
<evidence type="ECO:0000313" key="1">
    <source>
        <dbReference type="EMBL" id="GAA3391717.1"/>
    </source>
</evidence>
<proteinExistence type="predicted"/>
<dbReference type="SUPFAM" id="SSF51182">
    <property type="entry name" value="RmlC-like cupins"/>
    <property type="match status" value="1"/>
</dbReference>
<accession>A0ABP6T3K8</accession>
<dbReference type="EMBL" id="BAAAYN010000034">
    <property type="protein sequence ID" value="GAA3391717.1"/>
    <property type="molecule type" value="Genomic_DNA"/>
</dbReference>
<gene>
    <name evidence="1" type="ORF">GCM10020369_50700</name>
</gene>
<dbReference type="Proteomes" id="UP001501676">
    <property type="component" value="Unassembled WGS sequence"/>
</dbReference>
<sequence>MNRLDGGLPVYEFFTDRDSGARLELHPWFYAGGRQYLGYTRVLPPHTGKAPAHVHPGVAQHSLLLDGAGARYRRAGRGGVLRAGEKLVIGPGVRHTDPYNDGDQPITVRSLFSPGPVALLSYGRTLGRAIRDGEVNGQQELPLPHLLLMLAETGSVTFAAGVPVVLQRRVLLPLAAAVVRRRGYRPAPGLRSPSGRR</sequence>
<dbReference type="InterPro" id="IPR011051">
    <property type="entry name" value="RmlC_Cupin_sf"/>
</dbReference>
<protein>
    <recommendedName>
        <fullName evidence="3">Cupin domain-containing protein</fullName>
    </recommendedName>
</protein>
<name>A0ABP6T3K8_9ACTN</name>
<keyword evidence="2" id="KW-1185">Reference proteome</keyword>
<evidence type="ECO:0000313" key="2">
    <source>
        <dbReference type="Proteomes" id="UP001501676"/>
    </source>
</evidence>
<organism evidence="1 2">
    <name type="scientific">Cryptosporangium minutisporangium</name>
    <dbReference type="NCBI Taxonomy" id="113569"/>
    <lineage>
        <taxon>Bacteria</taxon>
        <taxon>Bacillati</taxon>
        <taxon>Actinomycetota</taxon>
        <taxon>Actinomycetes</taxon>
        <taxon>Cryptosporangiales</taxon>
        <taxon>Cryptosporangiaceae</taxon>
        <taxon>Cryptosporangium</taxon>
    </lineage>
</organism>
<dbReference type="RefSeq" id="WP_345730706.1">
    <property type="nucleotide sequence ID" value="NZ_BAAAYN010000034.1"/>
</dbReference>
<comment type="caution">
    <text evidence="1">The sequence shown here is derived from an EMBL/GenBank/DDBJ whole genome shotgun (WGS) entry which is preliminary data.</text>
</comment>
<reference evidence="2" key="1">
    <citation type="journal article" date="2019" name="Int. J. Syst. Evol. Microbiol.">
        <title>The Global Catalogue of Microorganisms (GCM) 10K type strain sequencing project: providing services to taxonomists for standard genome sequencing and annotation.</title>
        <authorList>
            <consortium name="The Broad Institute Genomics Platform"/>
            <consortium name="The Broad Institute Genome Sequencing Center for Infectious Disease"/>
            <person name="Wu L."/>
            <person name="Ma J."/>
        </authorList>
    </citation>
    <scope>NUCLEOTIDE SEQUENCE [LARGE SCALE GENOMIC DNA]</scope>
    <source>
        <strain evidence="2">JCM 9458</strain>
    </source>
</reference>
<evidence type="ECO:0008006" key="3">
    <source>
        <dbReference type="Google" id="ProtNLM"/>
    </source>
</evidence>
<dbReference type="InterPro" id="IPR014710">
    <property type="entry name" value="RmlC-like_jellyroll"/>
</dbReference>